<dbReference type="EMBL" id="CM000781">
    <property type="protein sequence ID" value="AQK70870.1"/>
    <property type="molecule type" value="Genomic_DNA"/>
</dbReference>
<accession>A0A1D6H7Z7</accession>
<sequence>MGNWRQHLPNLLVIYTLFHSIFQSCNDYCTSQLFTKMECFSDLDVNVHLVEVYDGLLRACDLLVHLLQESMATRFTNVISGMSVSWAPKPESSIVKLQNRQQCLRHYWYAQPKLDGSDFPTPM</sequence>
<gene>
    <name evidence="1" type="ORF">ZEAMMB73_Zm00001d016466</name>
</gene>
<dbReference type="PROSITE" id="PS51257">
    <property type="entry name" value="PROKAR_LIPOPROTEIN"/>
    <property type="match status" value="1"/>
</dbReference>
<protein>
    <submittedName>
        <fullName evidence="1">Uncharacterized protein</fullName>
    </submittedName>
</protein>
<dbReference type="InParanoid" id="A0A1D6H7Z7"/>
<name>A0A1D6H7Z7_MAIZE</name>
<dbReference type="AlphaFoldDB" id="A0A1D6H7Z7"/>
<organism evidence="1">
    <name type="scientific">Zea mays</name>
    <name type="common">Maize</name>
    <dbReference type="NCBI Taxonomy" id="4577"/>
    <lineage>
        <taxon>Eukaryota</taxon>
        <taxon>Viridiplantae</taxon>
        <taxon>Streptophyta</taxon>
        <taxon>Embryophyta</taxon>
        <taxon>Tracheophyta</taxon>
        <taxon>Spermatophyta</taxon>
        <taxon>Magnoliopsida</taxon>
        <taxon>Liliopsida</taxon>
        <taxon>Poales</taxon>
        <taxon>Poaceae</taxon>
        <taxon>PACMAD clade</taxon>
        <taxon>Panicoideae</taxon>
        <taxon>Andropogonodae</taxon>
        <taxon>Andropogoneae</taxon>
        <taxon>Tripsacinae</taxon>
        <taxon>Zea</taxon>
    </lineage>
</organism>
<evidence type="ECO:0000313" key="1">
    <source>
        <dbReference type="EMBL" id="AQK70870.1"/>
    </source>
</evidence>
<reference evidence="1" key="1">
    <citation type="submission" date="2015-12" db="EMBL/GenBank/DDBJ databases">
        <title>Update maize B73 reference genome by single molecule sequencing technologies.</title>
        <authorList>
            <consortium name="Maize Genome Sequencing Project"/>
            <person name="Ware D."/>
        </authorList>
    </citation>
    <scope>NUCLEOTIDE SEQUENCE</scope>
    <source>
        <tissue evidence="1">Seedling</tissue>
    </source>
</reference>
<proteinExistence type="predicted"/>